<evidence type="ECO:0000313" key="2">
    <source>
        <dbReference type="Proteomes" id="UP000644140"/>
    </source>
</evidence>
<dbReference type="AlphaFoldDB" id="A0A8I1ADW6"/>
<proteinExistence type="predicted"/>
<dbReference type="Proteomes" id="UP000644140">
    <property type="component" value="Chromosome"/>
</dbReference>
<dbReference type="RefSeq" id="WP_004829124.1">
    <property type="nucleotide sequence ID" value="NZ_BBLJ01000001.1"/>
</dbReference>
<sequence>MKKHLLLIFLFIFATGCASINKINDSILNQGVRYKEPVTGKTANVRVFYGLGESIRIFPNSIKKEDIKNDKDKGDAFTSVKTSGMLGATKFEYTPKSLGMPNVPTNNLNYGEFKVPANRPILISMTYSYNNGARTEFCKTKIFKVQFEENKNYFLAINVNSGCSYLIEEYVGNIKVPLGNVEVL</sequence>
<reference evidence="1" key="1">
    <citation type="submission" date="2022-02" db="EMBL/GenBank/DDBJ databases">
        <title>Characterization of Tn125 harboring carbapenem-resistant Acinetobacter bereziniae clinical isolates.</title>
        <authorList>
            <person name="Wong N.-K."/>
            <person name="Pan Q."/>
        </authorList>
    </citation>
    <scope>NUCLEOTIDE SEQUENCE</scope>
    <source>
        <strain evidence="1">GD03393</strain>
    </source>
</reference>
<name>A0A8I1ADW6_ACIBZ</name>
<dbReference type="PROSITE" id="PS51257">
    <property type="entry name" value="PROKAR_LIPOPROTEIN"/>
    <property type="match status" value="1"/>
</dbReference>
<dbReference type="GeneID" id="69463277"/>
<accession>A0A8I1ADW6</accession>
<gene>
    <name evidence="1" type="ORF">I9054_007310</name>
</gene>
<organism evidence="1 2">
    <name type="scientific">Acinetobacter bereziniae</name>
    <name type="common">Acinetobacter genomosp. 10</name>
    <dbReference type="NCBI Taxonomy" id="106648"/>
    <lineage>
        <taxon>Bacteria</taxon>
        <taxon>Pseudomonadati</taxon>
        <taxon>Pseudomonadota</taxon>
        <taxon>Gammaproteobacteria</taxon>
        <taxon>Moraxellales</taxon>
        <taxon>Moraxellaceae</taxon>
        <taxon>Acinetobacter</taxon>
    </lineage>
</organism>
<evidence type="ECO:0000313" key="1">
    <source>
        <dbReference type="EMBL" id="UUN99251.1"/>
    </source>
</evidence>
<dbReference type="EMBL" id="CP092085">
    <property type="protein sequence ID" value="UUN99251.1"/>
    <property type="molecule type" value="Genomic_DNA"/>
</dbReference>
<protein>
    <submittedName>
        <fullName evidence="1">Uncharacterized protein</fullName>
    </submittedName>
</protein>